<evidence type="ECO:0000313" key="3">
    <source>
        <dbReference type="EMBL" id="KAE9051678.1"/>
    </source>
</evidence>
<keyword evidence="6" id="KW-1185">Reference proteome</keyword>
<gene>
    <name evidence="3" type="ORF">PR001_g1227</name>
    <name evidence="2" type="ORF">PR002_g1319</name>
    <name evidence="4" type="ORF">PR003_g1353</name>
</gene>
<dbReference type="EMBL" id="QXFV01000036">
    <property type="protein sequence ID" value="KAE9051678.1"/>
    <property type="molecule type" value="Genomic_DNA"/>
</dbReference>
<evidence type="ECO:0000313" key="6">
    <source>
        <dbReference type="Proteomes" id="UP000434957"/>
    </source>
</evidence>
<comment type="caution">
    <text evidence="3">The sequence shown here is derived from an EMBL/GenBank/DDBJ whole genome shotgun (WGS) entry which is preliminary data.</text>
</comment>
<protein>
    <recommendedName>
        <fullName evidence="8">Secreted protein</fullName>
    </recommendedName>
</protein>
<feature type="chain" id="PRO_5036165681" description="Secreted protein" evidence="1">
    <location>
        <begin position="20"/>
        <end position="69"/>
    </location>
</feature>
<dbReference type="Proteomes" id="UP000434957">
    <property type="component" value="Unassembled WGS sequence"/>
</dbReference>
<feature type="signal peptide" evidence="1">
    <location>
        <begin position="1"/>
        <end position="19"/>
    </location>
</feature>
<dbReference type="Proteomes" id="UP000435112">
    <property type="component" value="Unassembled WGS sequence"/>
</dbReference>
<accession>A0A6A3PDL7</accession>
<dbReference type="Proteomes" id="UP000429607">
    <property type="component" value="Unassembled WGS sequence"/>
</dbReference>
<organism evidence="3 5">
    <name type="scientific">Phytophthora rubi</name>
    <dbReference type="NCBI Taxonomy" id="129364"/>
    <lineage>
        <taxon>Eukaryota</taxon>
        <taxon>Sar</taxon>
        <taxon>Stramenopiles</taxon>
        <taxon>Oomycota</taxon>
        <taxon>Peronosporomycetes</taxon>
        <taxon>Peronosporales</taxon>
        <taxon>Peronosporaceae</taxon>
        <taxon>Phytophthora</taxon>
    </lineage>
</organism>
<keyword evidence="1" id="KW-0732">Signal</keyword>
<dbReference type="EMBL" id="QXFT01000036">
    <property type="protein sequence ID" value="KAE9358354.1"/>
    <property type="molecule type" value="Genomic_DNA"/>
</dbReference>
<evidence type="ECO:0000313" key="5">
    <source>
        <dbReference type="Proteomes" id="UP000429607"/>
    </source>
</evidence>
<sequence length="69" mass="7702">MVLVVVFLVFFVFCRDTTARKLRVINTNGVTPWILYFSGVFWQACAPVASVAHRGSRGDNAAYCTCINK</sequence>
<evidence type="ECO:0000256" key="1">
    <source>
        <dbReference type="SAM" id="SignalP"/>
    </source>
</evidence>
<proteinExistence type="predicted"/>
<evidence type="ECO:0000313" key="2">
    <source>
        <dbReference type="EMBL" id="KAE9046994.1"/>
    </source>
</evidence>
<evidence type="ECO:0008006" key="8">
    <source>
        <dbReference type="Google" id="ProtNLM"/>
    </source>
</evidence>
<reference evidence="5 7" key="1">
    <citation type="submission" date="2018-09" db="EMBL/GenBank/DDBJ databases">
        <title>Genomic investigation of the strawberry pathogen Phytophthora fragariae indicates pathogenicity is determined by transcriptional variation in three key races.</title>
        <authorList>
            <person name="Adams T.M."/>
            <person name="Armitage A.D."/>
            <person name="Sobczyk M.K."/>
            <person name="Bates H.J."/>
            <person name="Dunwell J.M."/>
            <person name="Nellist C.F."/>
            <person name="Harrison R.J."/>
        </authorList>
    </citation>
    <scope>NUCLEOTIDE SEQUENCE [LARGE SCALE GENOMIC DNA]</scope>
    <source>
        <strain evidence="3 5">SCRP249</strain>
        <strain evidence="2 7">SCRP324</strain>
        <strain evidence="4 6">SCRP333</strain>
    </source>
</reference>
<dbReference type="EMBL" id="QXFU01000037">
    <property type="protein sequence ID" value="KAE9046994.1"/>
    <property type="molecule type" value="Genomic_DNA"/>
</dbReference>
<evidence type="ECO:0000313" key="4">
    <source>
        <dbReference type="EMBL" id="KAE9358354.1"/>
    </source>
</evidence>
<evidence type="ECO:0000313" key="7">
    <source>
        <dbReference type="Proteomes" id="UP000435112"/>
    </source>
</evidence>
<dbReference type="AlphaFoldDB" id="A0A6A3PDL7"/>
<name>A0A6A3PDL7_9STRA</name>